<feature type="transmembrane region" description="Helical" evidence="6">
    <location>
        <begin position="6"/>
        <end position="22"/>
    </location>
</feature>
<dbReference type="AlphaFoldDB" id="A0A0A3J0R5"/>
<evidence type="ECO:0000313" key="7">
    <source>
        <dbReference type="EMBL" id="KGR90619.1"/>
    </source>
</evidence>
<comment type="subcellular location">
    <subcellularLocation>
        <location evidence="1">Cell membrane</location>
        <topology evidence="1">Multi-pass membrane protein</topology>
    </subcellularLocation>
</comment>
<keyword evidence="5 6" id="KW-0472">Membrane</keyword>
<feature type="transmembrane region" description="Helical" evidence="6">
    <location>
        <begin position="68"/>
        <end position="90"/>
    </location>
</feature>
<feature type="transmembrane region" description="Helical" evidence="6">
    <location>
        <begin position="216"/>
        <end position="235"/>
    </location>
</feature>
<dbReference type="Pfam" id="PF09678">
    <property type="entry name" value="Caa3_CtaG"/>
    <property type="match status" value="1"/>
</dbReference>
<dbReference type="OrthoDB" id="5024156at2"/>
<dbReference type="EMBL" id="JPVQ01000016">
    <property type="protein sequence ID" value="KGR90619.1"/>
    <property type="molecule type" value="Genomic_DNA"/>
</dbReference>
<evidence type="ECO:0000256" key="2">
    <source>
        <dbReference type="ARBA" id="ARBA00022475"/>
    </source>
</evidence>
<proteinExistence type="predicted"/>
<protein>
    <submittedName>
        <fullName evidence="7">Membrane protein</fullName>
    </submittedName>
</protein>
<evidence type="ECO:0000256" key="3">
    <source>
        <dbReference type="ARBA" id="ARBA00022692"/>
    </source>
</evidence>
<organism evidence="7 8">
    <name type="scientific">Ureibacillus massiliensis 4400831 = CIP 108448 = CCUG 49529</name>
    <dbReference type="NCBI Taxonomy" id="1211035"/>
    <lineage>
        <taxon>Bacteria</taxon>
        <taxon>Bacillati</taxon>
        <taxon>Bacillota</taxon>
        <taxon>Bacilli</taxon>
        <taxon>Bacillales</taxon>
        <taxon>Caryophanaceae</taxon>
        <taxon>Ureibacillus</taxon>
    </lineage>
</organism>
<evidence type="ECO:0000313" key="8">
    <source>
        <dbReference type="Proteomes" id="UP000030595"/>
    </source>
</evidence>
<evidence type="ECO:0000256" key="1">
    <source>
        <dbReference type="ARBA" id="ARBA00004651"/>
    </source>
</evidence>
<dbReference type="InterPro" id="IPR019108">
    <property type="entry name" value="Caa3_assmbl_CtaG-rel"/>
</dbReference>
<dbReference type="eggNOG" id="COG3336">
    <property type="taxonomic scope" value="Bacteria"/>
</dbReference>
<evidence type="ECO:0000256" key="5">
    <source>
        <dbReference type="ARBA" id="ARBA00023136"/>
    </source>
</evidence>
<reference evidence="7 8" key="1">
    <citation type="submission" date="2014-02" db="EMBL/GenBank/DDBJ databases">
        <title>Draft genome sequence of Lysinibacillus massiliensis CCUG 49529.</title>
        <authorList>
            <person name="Zhang F."/>
            <person name="Wang G."/>
            <person name="Zhang L."/>
        </authorList>
    </citation>
    <scope>NUCLEOTIDE SEQUENCE [LARGE SCALE GENOMIC DNA]</scope>
    <source>
        <strain evidence="7 8">CCUG 49529</strain>
    </source>
</reference>
<evidence type="ECO:0000256" key="4">
    <source>
        <dbReference type="ARBA" id="ARBA00022989"/>
    </source>
</evidence>
<feature type="transmembrane region" description="Helical" evidence="6">
    <location>
        <begin position="176"/>
        <end position="196"/>
    </location>
</feature>
<feature type="transmembrane region" description="Helical" evidence="6">
    <location>
        <begin position="141"/>
        <end position="164"/>
    </location>
</feature>
<feature type="transmembrane region" description="Helical" evidence="6">
    <location>
        <begin position="34"/>
        <end position="56"/>
    </location>
</feature>
<comment type="caution">
    <text evidence="7">The sequence shown here is derived from an EMBL/GenBank/DDBJ whole genome shotgun (WGS) entry which is preliminary data.</text>
</comment>
<name>A0A0A3J0R5_9BACL</name>
<accession>A0A0A3J0R5</accession>
<keyword evidence="4 6" id="KW-1133">Transmembrane helix</keyword>
<keyword evidence="2" id="KW-1003">Cell membrane</keyword>
<keyword evidence="8" id="KW-1185">Reference proteome</keyword>
<gene>
    <name evidence="7" type="ORF">CD30_10465</name>
</gene>
<feature type="transmembrane region" description="Helical" evidence="6">
    <location>
        <begin position="110"/>
        <end position="129"/>
    </location>
</feature>
<evidence type="ECO:0000256" key="6">
    <source>
        <dbReference type="SAM" id="Phobius"/>
    </source>
</evidence>
<sequence length="251" mass="28370">MFLWSIPFQLLIVLYLYAVVSTKKNYRAWPIYRIVSFSLGIICIATALIGPIAMLSHTNFTAHMVGHLLLGMLGPLLIVISAPITLLLRILKVNHARKVSMVLRSRYVQIISHPLVASVLNIGGLWILYTTDLFEAMHQSVLLYILVHVHVFLAGYVFTASMIYIDPTPHRTTFRFRTLVFICALAGHNILSKWIYANPPSGVSKADAELGAMTMYYGGDLIDVWIIIIMCYQVYKLRVLHLNEIPSLINK</sequence>
<keyword evidence="3 6" id="KW-0812">Transmembrane</keyword>
<dbReference type="Proteomes" id="UP000030595">
    <property type="component" value="Unassembled WGS sequence"/>
</dbReference>
<dbReference type="GO" id="GO:0005886">
    <property type="term" value="C:plasma membrane"/>
    <property type="evidence" value="ECO:0007669"/>
    <property type="project" value="UniProtKB-SubCell"/>
</dbReference>